<keyword evidence="5" id="KW-1133">Transmembrane helix</keyword>
<feature type="transmembrane region" description="Helical" evidence="5">
    <location>
        <begin position="381"/>
        <end position="401"/>
    </location>
</feature>
<evidence type="ECO:0000256" key="1">
    <source>
        <dbReference type="ARBA" id="ARBA00022723"/>
    </source>
</evidence>
<sequence>MLDTNDICFEEGGIDTDRIVTDKLRVADELFCLICKNLLWKARSCATCQHLFCNKCIRTWLTINSTSCPLRCSPYEEKRVPPSICSLLSRLTIRCRNSSLGCTKVLSYDLLEKHETDECQFRTKQCFICGKYIKINEFDRHQKSCKLTTLTCHVCKYLVNRESLEEHAKKCILGRLHVLLDQTVSSWDIPKRPGTVPVQQENKNMFTRLNNRVRRFVLSQRKIRLAGFNVAKRTRHKNYWIRIWTMFQLILLNKSRASQIICCLLFFAIGTIIPYPIILFSLLRNQIEMFFYRSLIFMILFVGLFSFAFTILLTYVNDIWIIMFIFFALLLVGSIRQEMPIEYVQVNQSRLLMLATNLVLLCVLKLSLLLIRFYFLYIPTYISTSCLASTIIFLTFYMRYFSNHLE</sequence>
<reference evidence="7" key="1">
    <citation type="submission" date="2021-02" db="EMBL/GenBank/DDBJ databases">
        <authorList>
            <person name="Nowell W R."/>
        </authorList>
    </citation>
    <scope>NUCLEOTIDE SEQUENCE</scope>
</reference>
<dbReference type="GO" id="GO:0008270">
    <property type="term" value="F:zinc ion binding"/>
    <property type="evidence" value="ECO:0007669"/>
    <property type="project" value="UniProtKB-KW"/>
</dbReference>
<comment type="caution">
    <text evidence="7">The sequence shown here is derived from an EMBL/GenBank/DDBJ whole genome shotgun (WGS) entry which is preliminary data.</text>
</comment>
<dbReference type="InterPro" id="IPR013083">
    <property type="entry name" value="Znf_RING/FYVE/PHD"/>
</dbReference>
<keyword evidence="5" id="KW-0472">Membrane</keyword>
<evidence type="ECO:0000256" key="5">
    <source>
        <dbReference type="SAM" id="Phobius"/>
    </source>
</evidence>
<dbReference type="Gene3D" id="3.30.40.10">
    <property type="entry name" value="Zinc/RING finger domain, C3HC4 (zinc finger)"/>
    <property type="match status" value="2"/>
</dbReference>
<feature type="transmembrane region" description="Helical" evidence="5">
    <location>
        <begin position="264"/>
        <end position="283"/>
    </location>
</feature>
<gene>
    <name evidence="7" type="ORF">IZO911_LOCUS3078</name>
    <name evidence="8" type="ORF">KXQ929_LOCUS18986</name>
</gene>
<evidence type="ECO:0000256" key="4">
    <source>
        <dbReference type="PROSITE-ProRule" id="PRU00175"/>
    </source>
</evidence>
<dbReference type="EMBL" id="CAJOBB010001265">
    <property type="protein sequence ID" value="CAF3833102.1"/>
    <property type="molecule type" value="Genomic_DNA"/>
</dbReference>
<dbReference type="InterPro" id="IPR017907">
    <property type="entry name" value="Znf_RING_CS"/>
</dbReference>
<dbReference type="Pfam" id="PF13923">
    <property type="entry name" value="zf-C3HC4_2"/>
    <property type="match status" value="1"/>
</dbReference>
<dbReference type="PROSITE" id="PS50089">
    <property type="entry name" value="ZF_RING_2"/>
    <property type="match status" value="1"/>
</dbReference>
<evidence type="ECO:0000313" key="7">
    <source>
        <dbReference type="EMBL" id="CAF0733916.1"/>
    </source>
</evidence>
<protein>
    <recommendedName>
        <fullName evidence="6">RING-type domain-containing protein</fullName>
    </recommendedName>
</protein>
<dbReference type="InterPro" id="IPR001841">
    <property type="entry name" value="Znf_RING"/>
</dbReference>
<evidence type="ECO:0000256" key="3">
    <source>
        <dbReference type="ARBA" id="ARBA00022833"/>
    </source>
</evidence>
<keyword evidence="5" id="KW-0812">Transmembrane</keyword>
<dbReference type="SUPFAM" id="SSF57850">
    <property type="entry name" value="RING/U-box"/>
    <property type="match status" value="1"/>
</dbReference>
<organism evidence="7 9">
    <name type="scientific">Adineta steineri</name>
    <dbReference type="NCBI Taxonomy" id="433720"/>
    <lineage>
        <taxon>Eukaryota</taxon>
        <taxon>Metazoa</taxon>
        <taxon>Spiralia</taxon>
        <taxon>Gnathifera</taxon>
        <taxon>Rotifera</taxon>
        <taxon>Eurotatoria</taxon>
        <taxon>Bdelloidea</taxon>
        <taxon>Adinetida</taxon>
        <taxon>Adinetidae</taxon>
        <taxon>Adineta</taxon>
    </lineage>
</organism>
<evidence type="ECO:0000256" key="2">
    <source>
        <dbReference type="ARBA" id="ARBA00022771"/>
    </source>
</evidence>
<dbReference type="Proteomes" id="UP000663860">
    <property type="component" value="Unassembled WGS sequence"/>
</dbReference>
<dbReference type="Proteomes" id="UP000663868">
    <property type="component" value="Unassembled WGS sequence"/>
</dbReference>
<dbReference type="AlphaFoldDB" id="A0A813N7I2"/>
<dbReference type="PANTHER" id="PTHR10131:SF94">
    <property type="entry name" value="TNF RECEPTOR-ASSOCIATED FACTOR 4"/>
    <property type="match status" value="1"/>
</dbReference>
<keyword evidence="2 4" id="KW-0863">Zinc-finger</keyword>
<proteinExistence type="predicted"/>
<name>A0A813N7I2_9BILA</name>
<dbReference type="PANTHER" id="PTHR10131">
    <property type="entry name" value="TNF RECEPTOR ASSOCIATED FACTOR"/>
    <property type="match status" value="1"/>
</dbReference>
<keyword evidence="1" id="KW-0479">Metal-binding</keyword>
<evidence type="ECO:0000259" key="6">
    <source>
        <dbReference type="PROSITE" id="PS50089"/>
    </source>
</evidence>
<keyword evidence="3" id="KW-0862">Zinc</keyword>
<feature type="transmembrane region" description="Helical" evidence="5">
    <location>
        <begin position="351"/>
        <end position="375"/>
    </location>
</feature>
<evidence type="ECO:0000313" key="9">
    <source>
        <dbReference type="Proteomes" id="UP000663860"/>
    </source>
</evidence>
<evidence type="ECO:0000313" key="8">
    <source>
        <dbReference type="EMBL" id="CAF3833102.1"/>
    </source>
</evidence>
<feature type="transmembrane region" description="Helical" evidence="5">
    <location>
        <begin position="295"/>
        <end position="313"/>
    </location>
</feature>
<accession>A0A813N7I2</accession>
<dbReference type="PROSITE" id="PS00518">
    <property type="entry name" value="ZF_RING_1"/>
    <property type="match status" value="1"/>
</dbReference>
<dbReference type="SUPFAM" id="SSF49599">
    <property type="entry name" value="TRAF domain-like"/>
    <property type="match status" value="1"/>
</dbReference>
<feature type="domain" description="RING-type" evidence="6">
    <location>
        <begin position="32"/>
        <end position="70"/>
    </location>
</feature>
<dbReference type="EMBL" id="CAJNOE010000015">
    <property type="protein sequence ID" value="CAF0733916.1"/>
    <property type="molecule type" value="Genomic_DNA"/>
</dbReference>
<feature type="transmembrane region" description="Helical" evidence="5">
    <location>
        <begin position="319"/>
        <end position="339"/>
    </location>
</feature>